<dbReference type="AlphaFoldDB" id="A0A0A8X7C2"/>
<dbReference type="CDD" id="cd02440">
    <property type="entry name" value="AdoMet_MTases"/>
    <property type="match status" value="1"/>
</dbReference>
<keyword evidence="3" id="KW-1185">Reference proteome</keyword>
<keyword evidence="2" id="KW-0489">Methyltransferase</keyword>
<proteinExistence type="predicted"/>
<dbReference type="EMBL" id="BASE01000044">
    <property type="protein sequence ID" value="GAM14051.1"/>
    <property type="molecule type" value="Genomic_DNA"/>
</dbReference>
<dbReference type="GO" id="GO:0008757">
    <property type="term" value="F:S-adenosylmethionine-dependent methyltransferase activity"/>
    <property type="evidence" value="ECO:0007669"/>
    <property type="project" value="InterPro"/>
</dbReference>
<evidence type="ECO:0000313" key="2">
    <source>
        <dbReference type="EMBL" id="GAM14051.1"/>
    </source>
</evidence>
<evidence type="ECO:0000313" key="3">
    <source>
        <dbReference type="Proteomes" id="UP000031014"/>
    </source>
</evidence>
<dbReference type="Pfam" id="PF08241">
    <property type="entry name" value="Methyltransf_11"/>
    <property type="match status" value="1"/>
</dbReference>
<dbReference type="GO" id="GO:0032259">
    <property type="term" value="P:methylation"/>
    <property type="evidence" value="ECO:0007669"/>
    <property type="project" value="UniProtKB-KW"/>
</dbReference>
<dbReference type="OrthoDB" id="9772751at2"/>
<evidence type="ECO:0000259" key="1">
    <source>
        <dbReference type="Pfam" id="PF08241"/>
    </source>
</evidence>
<dbReference type="PANTHER" id="PTHR45036">
    <property type="entry name" value="METHYLTRANSFERASE LIKE 7B"/>
    <property type="match status" value="1"/>
</dbReference>
<dbReference type="InterPro" id="IPR029063">
    <property type="entry name" value="SAM-dependent_MTases_sf"/>
</dbReference>
<dbReference type="Proteomes" id="UP000031014">
    <property type="component" value="Unassembled WGS sequence"/>
</dbReference>
<sequence>MGKVFAFFYDKLMGPLEKKWIARVRKKIVSGIEGNVLEIGAGTGANFPYYSKVKVERLVTLEPNPYMLEQAKRKANGLKLPVEFHQGMAETLPFNDDEFDTVVATLVLCSVSDPQKVFQEMRRICKQGGKIVLFEHVRTESKSLAALQDVLTPTWKRLCDGCHLNRDTGRYMKESGIIMVKEKKYFKGIFVEYEGLNPK</sequence>
<protein>
    <submittedName>
        <fullName evidence="2">Methyltransferase type 11</fullName>
    </submittedName>
</protein>
<dbReference type="PANTHER" id="PTHR45036:SF1">
    <property type="entry name" value="METHYLTRANSFERASE LIKE 7A"/>
    <property type="match status" value="1"/>
</dbReference>
<reference evidence="2 3" key="1">
    <citation type="submission" date="2013-06" db="EMBL/GenBank/DDBJ databases">
        <title>Whole genome shotgun sequence of Bacillus selenatarsenatis SF-1.</title>
        <authorList>
            <person name="Kuroda M."/>
            <person name="Sei K."/>
            <person name="Yamashita M."/>
            <person name="Ike M."/>
        </authorList>
    </citation>
    <scope>NUCLEOTIDE SEQUENCE [LARGE SCALE GENOMIC DNA]</scope>
    <source>
        <strain evidence="2 3">SF-1</strain>
    </source>
</reference>
<dbReference type="STRING" id="1321606.SAMD00020551_2198"/>
<dbReference type="InterPro" id="IPR052356">
    <property type="entry name" value="Thiol_S-MT"/>
</dbReference>
<dbReference type="Gene3D" id="3.40.50.150">
    <property type="entry name" value="Vaccinia Virus protein VP39"/>
    <property type="match status" value="1"/>
</dbReference>
<feature type="domain" description="Methyltransferase type 11" evidence="1">
    <location>
        <begin position="37"/>
        <end position="133"/>
    </location>
</feature>
<comment type="caution">
    <text evidence="2">The sequence shown here is derived from an EMBL/GenBank/DDBJ whole genome shotgun (WGS) entry which is preliminary data.</text>
</comment>
<name>A0A0A8X7C2_MESS1</name>
<organism evidence="2 3">
    <name type="scientific">Mesobacillus selenatarsenatis (strain DSM 18680 / JCM 14380 / FERM P-15431 / SF-1)</name>
    <dbReference type="NCBI Taxonomy" id="1321606"/>
    <lineage>
        <taxon>Bacteria</taxon>
        <taxon>Bacillati</taxon>
        <taxon>Bacillota</taxon>
        <taxon>Bacilli</taxon>
        <taxon>Bacillales</taxon>
        <taxon>Bacillaceae</taxon>
        <taxon>Mesobacillus</taxon>
    </lineage>
</organism>
<gene>
    <name evidence="2" type="ORF">SAMD00020551_2198</name>
</gene>
<dbReference type="SUPFAM" id="SSF53335">
    <property type="entry name" value="S-adenosyl-L-methionine-dependent methyltransferases"/>
    <property type="match status" value="1"/>
</dbReference>
<keyword evidence="2" id="KW-0808">Transferase</keyword>
<accession>A0A0A8X7C2</accession>
<dbReference type="InterPro" id="IPR013216">
    <property type="entry name" value="Methyltransf_11"/>
</dbReference>